<dbReference type="InterPro" id="IPR014735">
    <property type="entry name" value="Transposase_Tn5-like_N"/>
</dbReference>
<reference evidence="4" key="1">
    <citation type="journal article" date="2014" name="Int. J. Syst. Evol. Microbiol.">
        <title>Complete genome sequence of Corynebacterium casei LMG S-19264T (=DSM 44701T), isolated from a smear-ripened cheese.</title>
        <authorList>
            <consortium name="US DOE Joint Genome Institute (JGI-PGF)"/>
            <person name="Walter F."/>
            <person name="Albersmeier A."/>
            <person name="Kalinowski J."/>
            <person name="Ruckert C."/>
        </authorList>
    </citation>
    <scope>NUCLEOTIDE SEQUENCE</scope>
    <source>
        <strain evidence="4">CGMCC 1.15758</strain>
    </source>
</reference>
<evidence type="ECO:0000313" key="4">
    <source>
        <dbReference type="EMBL" id="GGG09350.1"/>
    </source>
</evidence>
<dbReference type="Pfam" id="PF01609">
    <property type="entry name" value="DDE_Tnp_1"/>
    <property type="match status" value="1"/>
</dbReference>
<proteinExistence type="predicted"/>
<dbReference type="Proteomes" id="UP000636949">
    <property type="component" value="Unassembled WGS sequence"/>
</dbReference>
<dbReference type="NCBIfam" id="NF033590">
    <property type="entry name" value="transpos_IS4_3"/>
    <property type="match status" value="1"/>
</dbReference>
<accession>A0A8J2Z7A6</accession>
<dbReference type="Pfam" id="PF14706">
    <property type="entry name" value="Tnp_DNA_bind"/>
    <property type="match status" value="1"/>
</dbReference>
<gene>
    <name evidence="4" type="ORF">GCM10010995_28730</name>
</gene>
<dbReference type="InterPro" id="IPR002559">
    <property type="entry name" value="Transposase_11"/>
</dbReference>
<dbReference type="GO" id="GO:0003677">
    <property type="term" value="F:DNA binding"/>
    <property type="evidence" value="ECO:0007669"/>
    <property type="project" value="InterPro"/>
</dbReference>
<dbReference type="AlphaFoldDB" id="A0A8J2Z7A6"/>
<dbReference type="Gene3D" id="1.10.740.10">
    <property type="entry name" value="Transferase Inhibitor Protein From Tn5, Chain"/>
    <property type="match status" value="1"/>
</dbReference>
<dbReference type="InterPro" id="IPR038215">
    <property type="entry name" value="TN5-like_N_sf"/>
</dbReference>
<feature type="domain" description="Transposase IS4-like" evidence="1">
    <location>
        <begin position="195"/>
        <end position="340"/>
    </location>
</feature>
<protein>
    <submittedName>
        <fullName evidence="4">IS4 family transposase</fullName>
    </submittedName>
</protein>
<evidence type="ECO:0000259" key="1">
    <source>
        <dbReference type="Pfam" id="PF01609"/>
    </source>
</evidence>
<keyword evidence="5" id="KW-1185">Reference proteome</keyword>
<organism evidence="4 5">
    <name type="scientific">Cysteiniphilum litorale</name>
    <dbReference type="NCBI Taxonomy" id="2056700"/>
    <lineage>
        <taxon>Bacteria</taxon>
        <taxon>Pseudomonadati</taxon>
        <taxon>Pseudomonadota</taxon>
        <taxon>Gammaproteobacteria</taxon>
        <taxon>Thiotrichales</taxon>
        <taxon>Fastidiosibacteraceae</taxon>
        <taxon>Cysteiniphilum</taxon>
    </lineage>
</organism>
<comment type="caution">
    <text evidence="4">The sequence shown here is derived from an EMBL/GenBank/DDBJ whole genome shotgun (WGS) entry which is preliminary data.</text>
</comment>
<dbReference type="GO" id="GO:0006313">
    <property type="term" value="P:DNA transposition"/>
    <property type="evidence" value="ECO:0007669"/>
    <property type="project" value="InterPro"/>
</dbReference>
<dbReference type="InterPro" id="IPR003201">
    <property type="entry name" value="Transposase_Tn5"/>
</dbReference>
<evidence type="ECO:0000259" key="3">
    <source>
        <dbReference type="Pfam" id="PF14706"/>
    </source>
</evidence>
<dbReference type="InterPro" id="IPR014737">
    <property type="entry name" value="Transposase_Tn5-like_C"/>
</dbReference>
<dbReference type="PANTHER" id="PTHR37319">
    <property type="entry name" value="TRANSPOSASE"/>
    <property type="match status" value="1"/>
</dbReference>
<dbReference type="InterPro" id="IPR054836">
    <property type="entry name" value="Tn5_transposase"/>
</dbReference>
<dbReference type="PANTHER" id="PTHR37319:SF1">
    <property type="entry name" value="TRANSPOSASE TN5 DIMERISATION DOMAIN-CONTAINING PROTEIN"/>
    <property type="match status" value="1"/>
</dbReference>
<sequence length="456" mass="52493">MEELSGIQLNDKRLDKRSKEVLSALSKNPSQSIPSAFSSWSELCAAYQFINNKKVTPEKIIAPHINSTIERIKQHQTVLMPQDTTELNYASHHKKQGIGPIHTEKAKGMLLHPTLALTTDKVCLGIIDDYSWYRESISGKKDHKNKPIEDKESYRWLLSYRACDEIAQQSPDTRIINIADREGDIYEFFQETADKRKDCKAHWIIRSAQNRLLEASENGEPSKLWEHVKAETSVAEIEFEIKERDSSDKRKVKQEIKYKRVQIKCPKTKNFEPVELTIVIATEIDPPEGNKGIEWILLTSLDISTAEEALEVVDFYLCRWQIEIYFKVLKSGCSIEKRQFVHEHNLNVCIRLYMIIAWRILYLTMLSRSHPEVSCDAVFEVCEWQSVYAVVKKGVLPKKAPSVGDMMTMIAQLGGYIKKPNSNPGVKTIWLGFQRMHDFALAWSSFQTLQGEELNE</sequence>
<feature type="domain" description="Transposase Tn5 dimerisation" evidence="2">
    <location>
        <begin position="355"/>
        <end position="439"/>
    </location>
</feature>
<dbReference type="Pfam" id="PF02281">
    <property type="entry name" value="Dimer_Tnp_Tn5"/>
    <property type="match status" value="1"/>
</dbReference>
<name>A0A8J2Z7A6_9GAMM</name>
<dbReference type="SUPFAM" id="SSF53098">
    <property type="entry name" value="Ribonuclease H-like"/>
    <property type="match status" value="1"/>
</dbReference>
<evidence type="ECO:0000313" key="5">
    <source>
        <dbReference type="Proteomes" id="UP000636949"/>
    </source>
</evidence>
<feature type="domain" description="Transposase Tn5-like N-terminal" evidence="3">
    <location>
        <begin position="2"/>
        <end position="55"/>
    </location>
</feature>
<dbReference type="Gene3D" id="1.10.246.40">
    <property type="entry name" value="Tn5 transposase, domain 1"/>
    <property type="match status" value="1"/>
</dbReference>
<dbReference type="Gene3D" id="3.90.350.10">
    <property type="entry name" value="Transposase Inhibitor Protein From Tn5, Chain A, domain 1"/>
    <property type="match status" value="1"/>
</dbReference>
<dbReference type="InterPro" id="IPR012337">
    <property type="entry name" value="RNaseH-like_sf"/>
</dbReference>
<dbReference type="InterPro" id="IPR047768">
    <property type="entry name" value="Tn5p-like"/>
</dbReference>
<evidence type="ECO:0000259" key="2">
    <source>
        <dbReference type="Pfam" id="PF02281"/>
    </source>
</evidence>
<reference evidence="4" key="2">
    <citation type="submission" date="2020-09" db="EMBL/GenBank/DDBJ databases">
        <authorList>
            <person name="Sun Q."/>
            <person name="Zhou Y."/>
        </authorList>
    </citation>
    <scope>NUCLEOTIDE SEQUENCE</scope>
    <source>
        <strain evidence="4">CGMCC 1.15758</strain>
    </source>
</reference>
<dbReference type="EMBL" id="BMJS01000118">
    <property type="protein sequence ID" value="GGG09350.1"/>
    <property type="molecule type" value="Genomic_DNA"/>
</dbReference>
<dbReference type="GO" id="GO:0004803">
    <property type="term" value="F:transposase activity"/>
    <property type="evidence" value="ECO:0007669"/>
    <property type="project" value="InterPro"/>
</dbReference>